<dbReference type="Proteomes" id="UP000054928">
    <property type="component" value="Unassembled WGS sequence"/>
</dbReference>
<dbReference type="RefSeq" id="XP_024584708.1">
    <property type="nucleotide sequence ID" value="XM_024719406.1"/>
</dbReference>
<protein>
    <submittedName>
        <fullName evidence="1">Uncharacterized protein</fullName>
    </submittedName>
</protein>
<evidence type="ECO:0000313" key="2">
    <source>
        <dbReference type="Proteomes" id="UP000054928"/>
    </source>
</evidence>
<dbReference type="EMBL" id="CCYD01002939">
    <property type="protein sequence ID" value="CEG48339.1"/>
    <property type="molecule type" value="Genomic_DNA"/>
</dbReference>
<dbReference type="AlphaFoldDB" id="A0A0N7L7Y1"/>
<dbReference type="GeneID" id="36401220"/>
<keyword evidence="2" id="KW-1185">Reference proteome</keyword>
<organism evidence="1 2">
    <name type="scientific">Plasmopara halstedii</name>
    <name type="common">Downy mildew of sunflower</name>
    <dbReference type="NCBI Taxonomy" id="4781"/>
    <lineage>
        <taxon>Eukaryota</taxon>
        <taxon>Sar</taxon>
        <taxon>Stramenopiles</taxon>
        <taxon>Oomycota</taxon>
        <taxon>Peronosporomycetes</taxon>
        <taxon>Peronosporales</taxon>
        <taxon>Peronosporaceae</taxon>
        <taxon>Plasmopara</taxon>
    </lineage>
</organism>
<reference evidence="2" key="1">
    <citation type="submission" date="2014-09" db="EMBL/GenBank/DDBJ databases">
        <authorList>
            <person name="Sharma Rahul"/>
            <person name="Thines Marco"/>
        </authorList>
    </citation>
    <scope>NUCLEOTIDE SEQUENCE [LARGE SCALE GENOMIC DNA]</scope>
</reference>
<sequence length="132" mass="14718">MAHKNKSADRELHRSRGFVDRLVEAVKVSHKEDGQADSRHCPCSSMFSLSVYVEALLLMLKTGVLTKEWTAHKTQTGCPHGLHGEKGLPLMFSVALSNKKSTFSLIISSDHATTNVNYYKILSLEHCRNAVH</sequence>
<proteinExistence type="predicted"/>
<evidence type="ECO:0000313" key="1">
    <source>
        <dbReference type="EMBL" id="CEG48339.1"/>
    </source>
</evidence>
<name>A0A0N7L7Y1_PLAHL</name>
<accession>A0A0N7L7Y1</accession>